<organism evidence="3 4">
    <name type="scientific">Wenzhouxiangella limi</name>
    <dbReference type="NCBI Taxonomy" id="2707351"/>
    <lineage>
        <taxon>Bacteria</taxon>
        <taxon>Pseudomonadati</taxon>
        <taxon>Pseudomonadota</taxon>
        <taxon>Gammaproteobacteria</taxon>
        <taxon>Chromatiales</taxon>
        <taxon>Wenzhouxiangellaceae</taxon>
        <taxon>Wenzhouxiangella</taxon>
    </lineage>
</organism>
<keyword evidence="1" id="KW-0408">Iron</keyword>
<evidence type="ECO:0000313" key="3">
    <source>
        <dbReference type="EMBL" id="NDY95082.1"/>
    </source>
</evidence>
<dbReference type="Pfam" id="PF04023">
    <property type="entry name" value="FeoA"/>
    <property type="match status" value="1"/>
</dbReference>
<sequence length="84" mass="8848">MKSGTDASASSAFPLAMAREGTRVRIHKLVGGKGLEMRLTSLGLNVGSEIVVALHQGGKLVVLREETRLALGAGMAHKILVVER</sequence>
<evidence type="ECO:0000256" key="1">
    <source>
        <dbReference type="ARBA" id="ARBA00023004"/>
    </source>
</evidence>
<dbReference type="InterPro" id="IPR008988">
    <property type="entry name" value="Transcriptional_repressor_C"/>
</dbReference>
<accession>A0A845UXX9</accession>
<evidence type="ECO:0000313" key="4">
    <source>
        <dbReference type="Proteomes" id="UP000484885"/>
    </source>
</evidence>
<dbReference type="Proteomes" id="UP000484885">
    <property type="component" value="Unassembled WGS sequence"/>
</dbReference>
<reference evidence="3 4" key="1">
    <citation type="submission" date="2020-02" db="EMBL/GenBank/DDBJ databases">
        <authorList>
            <person name="Zhang X.-Y."/>
        </authorList>
    </citation>
    <scope>NUCLEOTIDE SEQUENCE [LARGE SCALE GENOMIC DNA]</scope>
    <source>
        <strain evidence="3 4">C33</strain>
    </source>
</reference>
<dbReference type="InterPro" id="IPR038157">
    <property type="entry name" value="FeoA_core_dom"/>
</dbReference>
<dbReference type="PANTHER" id="PTHR43151">
    <property type="entry name" value="FEOA FAMILY PROTEIN"/>
    <property type="match status" value="1"/>
</dbReference>
<dbReference type="EMBL" id="JAAGSC010000037">
    <property type="protein sequence ID" value="NDY95082.1"/>
    <property type="molecule type" value="Genomic_DNA"/>
</dbReference>
<dbReference type="AlphaFoldDB" id="A0A845UXX9"/>
<name>A0A845UXX9_9GAMM</name>
<dbReference type="InterPro" id="IPR053184">
    <property type="entry name" value="FeoA-like"/>
</dbReference>
<comment type="caution">
    <text evidence="3">The sequence shown here is derived from an EMBL/GenBank/DDBJ whole genome shotgun (WGS) entry which is preliminary data.</text>
</comment>
<dbReference type="SMART" id="SM00899">
    <property type="entry name" value="FeoA"/>
    <property type="match status" value="1"/>
</dbReference>
<dbReference type="Gene3D" id="2.30.30.90">
    <property type="match status" value="1"/>
</dbReference>
<evidence type="ECO:0000259" key="2">
    <source>
        <dbReference type="SMART" id="SM00899"/>
    </source>
</evidence>
<dbReference type="GO" id="GO:0046914">
    <property type="term" value="F:transition metal ion binding"/>
    <property type="evidence" value="ECO:0007669"/>
    <property type="project" value="InterPro"/>
</dbReference>
<dbReference type="PANTHER" id="PTHR43151:SF1">
    <property type="entry name" value="SSR2333 PROTEIN"/>
    <property type="match status" value="1"/>
</dbReference>
<feature type="domain" description="Ferrous iron transporter FeoA-like" evidence="2">
    <location>
        <begin position="13"/>
        <end position="83"/>
    </location>
</feature>
<dbReference type="SUPFAM" id="SSF50037">
    <property type="entry name" value="C-terminal domain of transcriptional repressors"/>
    <property type="match status" value="1"/>
</dbReference>
<proteinExistence type="predicted"/>
<keyword evidence="4" id="KW-1185">Reference proteome</keyword>
<gene>
    <name evidence="3" type="ORF">G3I74_05005</name>
</gene>
<protein>
    <submittedName>
        <fullName evidence="3">Ferrous iron transport protein A</fullName>
    </submittedName>
</protein>
<dbReference type="InterPro" id="IPR007167">
    <property type="entry name" value="Fe-transptr_FeoA-like"/>
</dbReference>